<dbReference type="PANTHER" id="PTHR46401:SF2">
    <property type="entry name" value="GLYCOSYLTRANSFERASE WBBK-RELATED"/>
    <property type="match status" value="1"/>
</dbReference>
<evidence type="ECO:0000256" key="1">
    <source>
        <dbReference type="ARBA" id="ARBA00022679"/>
    </source>
</evidence>
<comment type="caution">
    <text evidence="4">The sequence shown here is derived from an EMBL/GenBank/DDBJ whole genome shotgun (WGS) entry which is preliminary data.</text>
</comment>
<gene>
    <name evidence="4" type="ORF">BES34_007245</name>
</gene>
<keyword evidence="1" id="KW-0808">Transferase</keyword>
<evidence type="ECO:0000313" key="4">
    <source>
        <dbReference type="EMBL" id="PNV75871.1"/>
    </source>
</evidence>
<sequence length="376" mass="43805">MMKVLFDHQIFSLQKHGGISRYFSNLIRGFRQESSFGIEAELSLEFSSNEYVRETWNPKFYNQFFPHDFGIPGKRRLLRYANLPFSLAKLISNEFDVFHPTYYFPYFLPFLRDKPFVLTVYDLIHEKYPDDFKDDRTTDYKPILIEKADRIISISECTKRDLLKTYKISEDKVETILLSIDQNVKFLKSEPVFLPEGKFILFVGGRGTYKNFQFLLEYLPLFFKENPSSFLVCAGGGRFNRIEMEKIQEADLEDRVIQLDVDEARLRYLYRNAHLFIFPSLYEGFGLPVLESMANGCVPLLANRSSLPEVGGDAAFYFDPESGASFLESLEDAWRDGPTRSRILRLGSSRILDFSWEKTIAETASVYRKVAFSKVR</sequence>
<dbReference type="EMBL" id="MCRM02000005">
    <property type="protein sequence ID" value="PNV75871.1"/>
    <property type="molecule type" value="Genomic_DNA"/>
</dbReference>
<feature type="domain" description="Glycosyltransferase subfamily 4-like N-terminal" evidence="3">
    <location>
        <begin position="17"/>
        <end position="181"/>
    </location>
</feature>
<organism evidence="4 5">
    <name type="scientific">Leptospira inadai serovar Lyme</name>
    <dbReference type="NCBI Taxonomy" id="293084"/>
    <lineage>
        <taxon>Bacteria</taxon>
        <taxon>Pseudomonadati</taxon>
        <taxon>Spirochaetota</taxon>
        <taxon>Spirochaetia</taxon>
        <taxon>Leptospirales</taxon>
        <taxon>Leptospiraceae</taxon>
        <taxon>Leptospira</taxon>
    </lineage>
</organism>
<dbReference type="PANTHER" id="PTHR46401">
    <property type="entry name" value="GLYCOSYLTRANSFERASE WBBK-RELATED"/>
    <property type="match status" value="1"/>
</dbReference>
<dbReference type="CDD" id="cd03809">
    <property type="entry name" value="GT4_MtfB-like"/>
    <property type="match status" value="1"/>
</dbReference>
<dbReference type="Gene3D" id="3.40.50.2000">
    <property type="entry name" value="Glycogen Phosphorylase B"/>
    <property type="match status" value="2"/>
</dbReference>
<proteinExistence type="predicted"/>
<protein>
    <submittedName>
        <fullName evidence="4">Glycosyltransferase family 1 protein</fullName>
    </submittedName>
</protein>
<dbReference type="Proteomes" id="UP000094669">
    <property type="component" value="Unassembled WGS sequence"/>
</dbReference>
<dbReference type="InterPro" id="IPR001296">
    <property type="entry name" value="Glyco_trans_1"/>
</dbReference>
<feature type="domain" description="Glycosyl transferase family 1" evidence="2">
    <location>
        <begin position="195"/>
        <end position="343"/>
    </location>
</feature>
<evidence type="ECO:0000313" key="5">
    <source>
        <dbReference type="Proteomes" id="UP000094669"/>
    </source>
</evidence>
<keyword evidence="5" id="KW-1185">Reference proteome</keyword>
<evidence type="ECO:0000259" key="2">
    <source>
        <dbReference type="Pfam" id="PF00534"/>
    </source>
</evidence>
<dbReference type="Pfam" id="PF00534">
    <property type="entry name" value="Glycos_transf_1"/>
    <property type="match status" value="1"/>
</dbReference>
<reference evidence="4" key="1">
    <citation type="submission" date="2018-01" db="EMBL/GenBank/DDBJ databases">
        <title>Genomic characterization of Leptospira inadai serogroup Lyme isolated from captured rat in Brazil and comparative analysis with human reference strain.</title>
        <authorList>
            <person name="Moreno L.Z."/>
            <person name="Loureiro A.P."/>
            <person name="Miraglia F."/>
            <person name="Kremer F.S."/>
            <person name="Eslabao M.R."/>
            <person name="Dellagostin O.A."/>
            <person name="Lilenbaum W."/>
            <person name="Moreno A.M."/>
        </authorList>
    </citation>
    <scope>NUCLEOTIDE SEQUENCE [LARGE SCALE GENOMIC DNA]</scope>
    <source>
        <strain evidence="4">M34/99</strain>
    </source>
</reference>
<name>A0ABX4YKY3_9LEPT</name>
<accession>A0ABX4YKY3</accession>
<dbReference type="InterPro" id="IPR028098">
    <property type="entry name" value="Glyco_trans_4-like_N"/>
</dbReference>
<dbReference type="Pfam" id="PF13439">
    <property type="entry name" value="Glyco_transf_4"/>
    <property type="match status" value="1"/>
</dbReference>
<dbReference type="SUPFAM" id="SSF53756">
    <property type="entry name" value="UDP-Glycosyltransferase/glycogen phosphorylase"/>
    <property type="match status" value="1"/>
</dbReference>
<evidence type="ECO:0000259" key="3">
    <source>
        <dbReference type="Pfam" id="PF13439"/>
    </source>
</evidence>